<dbReference type="AlphaFoldDB" id="A0A1T2L3I4"/>
<evidence type="ECO:0000313" key="2">
    <source>
        <dbReference type="Proteomes" id="UP000191110"/>
    </source>
</evidence>
<dbReference type="EMBL" id="MPRL01000045">
    <property type="protein sequence ID" value="OOZ39663.1"/>
    <property type="molecule type" value="Genomic_DNA"/>
</dbReference>
<protein>
    <recommendedName>
        <fullName evidence="3">Topoisomerase II</fullName>
    </recommendedName>
</protein>
<dbReference type="InterPro" id="IPR021363">
    <property type="entry name" value="DUF2835"/>
</dbReference>
<evidence type="ECO:0000313" key="1">
    <source>
        <dbReference type="EMBL" id="OOZ39663.1"/>
    </source>
</evidence>
<keyword evidence="2" id="KW-1185">Reference proteome</keyword>
<proteinExistence type="predicted"/>
<organism evidence="1 2">
    <name type="scientific">Solemya pervernicosa gill symbiont</name>
    <dbReference type="NCBI Taxonomy" id="642797"/>
    <lineage>
        <taxon>Bacteria</taxon>
        <taxon>Pseudomonadati</taxon>
        <taxon>Pseudomonadota</taxon>
        <taxon>Gammaproteobacteria</taxon>
        <taxon>sulfur-oxidizing symbionts</taxon>
    </lineage>
</organism>
<reference evidence="1 2" key="1">
    <citation type="submission" date="2016-11" db="EMBL/GenBank/DDBJ databases">
        <title>Mixed transmission modes and dynamic genome evolution in an obligate animal-bacterial symbiosis.</title>
        <authorList>
            <person name="Russell S.L."/>
            <person name="Corbett-Detig R.B."/>
            <person name="Cavanaugh C.M."/>
        </authorList>
    </citation>
    <scope>NUCLEOTIDE SEQUENCE [LARGE SCALE GENOMIC DNA]</scope>
    <source>
        <strain evidence="1">Sveles-Q1</strain>
    </source>
</reference>
<dbReference type="RefSeq" id="WP_236725710.1">
    <property type="nucleotide sequence ID" value="NZ_MPRL01000045.1"/>
</dbReference>
<dbReference type="Proteomes" id="UP000191110">
    <property type="component" value="Unassembled WGS sequence"/>
</dbReference>
<dbReference type="Pfam" id="PF11197">
    <property type="entry name" value="DUF2835"/>
    <property type="match status" value="1"/>
</dbReference>
<accession>A0A1T2L3I4</accession>
<sequence>MAYRSMRFRIEISAEKYLLYYNGSARNVITRSFDGRRVQFPASSLRPFVTHKGISGTFELRFDQNNKLIELVRIGD</sequence>
<gene>
    <name evidence="1" type="ORF">BOW53_10640</name>
</gene>
<name>A0A1T2L3I4_9GAMM</name>
<evidence type="ECO:0008006" key="3">
    <source>
        <dbReference type="Google" id="ProtNLM"/>
    </source>
</evidence>
<comment type="caution">
    <text evidence="1">The sequence shown here is derived from an EMBL/GenBank/DDBJ whole genome shotgun (WGS) entry which is preliminary data.</text>
</comment>